<gene>
    <name evidence="2" type="ORF">NIES2135_18240</name>
</gene>
<accession>A0A1Z4JEC3</accession>
<feature type="chain" id="PRO_5011118209" evidence="1">
    <location>
        <begin position="30"/>
        <end position="110"/>
    </location>
</feature>
<evidence type="ECO:0000313" key="2">
    <source>
        <dbReference type="EMBL" id="BAY55003.1"/>
    </source>
</evidence>
<dbReference type="EMBL" id="AP018203">
    <property type="protein sequence ID" value="BAY55003.1"/>
    <property type="molecule type" value="Genomic_DNA"/>
</dbReference>
<feature type="signal peptide" evidence="1">
    <location>
        <begin position="1"/>
        <end position="29"/>
    </location>
</feature>
<dbReference type="Proteomes" id="UP000217895">
    <property type="component" value="Chromosome"/>
</dbReference>
<keyword evidence="1" id="KW-0732">Signal</keyword>
<evidence type="ECO:0000313" key="3">
    <source>
        <dbReference type="Proteomes" id="UP000217895"/>
    </source>
</evidence>
<reference evidence="2 3" key="1">
    <citation type="submission" date="2017-06" db="EMBL/GenBank/DDBJ databases">
        <title>Genome sequencing of cyanobaciteial culture collection at National Institute for Environmental Studies (NIES).</title>
        <authorList>
            <person name="Hirose Y."/>
            <person name="Shimura Y."/>
            <person name="Fujisawa T."/>
            <person name="Nakamura Y."/>
            <person name="Kawachi M."/>
        </authorList>
    </citation>
    <scope>NUCLEOTIDE SEQUENCE [LARGE SCALE GENOMIC DNA]</scope>
    <source>
        <strain evidence="2 3">NIES-2135</strain>
    </source>
</reference>
<evidence type="ECO:0000256" key="1">
    <source>
        <dbReference type="SAM" id="SignalP"/>
    </source>
</evidence>
<organism evidence="2 3">
    <name type="scientific">Leptolyngbya boryana NIES-2135</name>
    <dbReference type="NCBI Taxonomy" id="1973484"/>
    <lineage>
        <taxon>Bacteria</taxon>
        <taxon>Bacillati</taxon>
        <taxon>Cyanobacteriota</taxon>
        <taxon>Cyanophyceae</taxon>
        <taxon>Leptolyngbyales</taxon>
        <taxon>Leptolyngbyaceae</taxon>
        <taxon>Leptolyngbya group</taxon>
        <taxon>Leptolyngbya</taxon>
    </lineage>
</organism>
<keyword evidence="3" id="KW-1185">Reference proteome</keyword>
<protein>
    <submittedName>
        <fullName evidence="2">Uncharacterized protein</fullName>
    </submittedName>
</protein>
<proteinExistence type="predicted"/>
<name>A0A1Z4JEC3_LEPBY</name>
<sequence>MKRQFLAFLALSSIVAGSTTLLPTAPAKAATVCQMNGLKFSYNRADFQAWENPFACDHLIGTMSQSAANKYCKALFAPKAVELFFKGRIPRNPHVWGHLDSHTCVYNSKK</sequence>
<dbReference type="AlphaFoldDB" id="A0A1Z4JEC3"/>